<reference evidence="1" key="1">
    <citation type="journal article" date="2020" name="Stud. Mycol.">
        <title>101 Dothideomycetes genomes: a test case for predicting lifestyles and emergence of pathogens.</title>
        <authorList>
            <person name="Haridas S."/>
            <person name="Albert R."/>
            <person name="Binder M."/>
            <person name="Bloem J."/>
            <person name="Labutti K."/>
            <person name="Salamov A."/>
            <person name="Andreopoulos B."/>
            <person name="Baker S."/>
            <person name="Barry K."/>
            <person name="Bills G."/>
            <person name="Bluhm B."/>
            <person name="Cannon C."/>
            <person name="Castanera R."/>
            <person name="Culley D."/>
            <person name="Daum C."/>
            <person name="Ezra D."/>
            <person name="Gonzalez J."/>
            <person name="Henrissat B."/>
            <person name="Kuo A."/>
            <person name="Liang C."/>
            <person name="Lipzen A."/>
            <person name="Lutzoni F."/>
            <person name="Magnuson J."/>
            <person name="Mondo S."/>
            <person name="Nolan M."/>
            <person name="Ohm R."/>
            <person name="Pangilinan J."/>
            <person name="Park H.-J."/>
            <person name="Ramirez L."/>
            <person name="Alfaro M."/>
            <person name="Sun H."/>
            <person name="Tritt A."/>
            <person name="Yoshinaga Y."/>
            <person name="Zwiers L.-H."/>
            <person name="Turgeon B."/>
            <person name="Goodwin S."/>
            <person name="Spatafora J."/>
            <person name="Crous P."/>
            <person name="Grigoriev I."/>
        </authorList>
    </citation>
    <scope>NUCLEOTIDE SEQUENCE</scope>
    <source>
        <strain evidence="1">CBS 473.64</strain>
    </source>
</reference>
<gene>
    <name evidence="1" type="ORF">P280DRAFT_72179</name>
</gene>
<dbReference type="AlphaFoldDB" id="A0A6A6RVS4"/>
<evidence type="ECO:0008006" key="3">
    <source>
        <dbReference type="Google" id="ProtNLM"/>
    </source>
</evidence>
<evidence type="ECO:0000313" key="2">
    <source>
        <dbReference type="Proteomes" id="UP000799753"/>
    </source>
</evidence>
<dbReference type="EMBL" id="MU006789">
    <property type="protein sequence ID" value="KAF2638513.1"/>
    <property type="molecule type" value="Genomic_DNA"/>
</dbReference>
<organism evidence="1 2">
    <name type="scientific">Massarina eburnea CBS 473.64</name>
    <dbReference type="NCBI Taxonomy" id="1395130"/>
    <lineage>
        <taxon>Eukaryota</taxon>
        <taxon>Fungi</taxon>
        <taxon>Dikarya</taxon>
        <taxon>Ascomycota</taxon>
        <taxon>Pezizomycotina</taxon>
        <taxon>Dothideomycetes</taxon>
        <taxon>Pleosporomycetidae</taxon>
        <taxon>Pleosporales</taxon>
        <taxon>Massarineae</taxon>
        <taxon>Massarinaceae</taxon>
        <taxon>Massarina</taxon>
    </lineage>
</organism>
<name>A0A6A6RVS4_9PLEO</name>
<dbReference type="Proteomes" id="UP000799753">
    <property type="component" value="Unassembled WGS sequence"/>
</dbReference>
<sequence length="276" mass="31533">MASPKPGLLSLPPELLLDIGDFLPPDAILSLKLTHSVVNNTLPSLPCLKNRKASQCARFAIDRLRILSTTTPAEQRCIICRKKYPLHMFVSSSSPACAPQLFVEGAPRPETVDIPPFFCAWHVGRLARVKRTDPNGRNEWVSDMKRMCMHQGCIEGWKDCDCDCDSCGYRMVRTYTRYLNNNIECRRFTFRRNTDEESADPQEKSKGRLYVKENCWHNDTSSESVIDFPVAYELESNIKLNTKRPASRHKPQRRTVSSFDLDKFFTAGEFLCSMPC</sequence>
<protein>
    <recommendedName>
        <fullName evidence="3">F-box domain-containing protein</fullName>
    </recommendedName>
</protein>
<evidence type="ECO:0000313" key="1">
    <source>
        <dbReference type="EMBL" id="KAF2638513.1"/>
    </source>
</evidence>
<proteinExistence type="predicted"/>
<keyword evidence="2" id="KW-1185">Reference proteome</keyword>
<accession>A0A6A6RVS4</accession>
<dbReference type="OrthoDB" id="3939900at2759"/>